<dbReference type="EMBL" id="JAINUG010000036">
    <property type="protein sequence ID" value="KAJ8408168.1"/>
    <property type="molecule type" value="Genomic_DNA"/>
</dbReference>
<keyword evidence="2" id="KW-1185">Reference proteome</keyword>
<evidence type="ECO:0000313" key="2">
    <source>
        <dbReference type="Proteomes" id="UP001221898"/>
    </source>
</evidence>
<proteinExistence type="predicted"/>
<accession>A0AAD7SU07</accession>
<protein>
    <submittedName>
        <fullName evidence="1">Uncharacterized protein</fullName>
    </submittedName>
</protein>
<name>A0AAD7SU07_9TELE</name>
<comment type="caution">
    <text evidence="1">The sequence shown here is derived from an EMBL/GenBank/DDBJ whole genome shotgun (WGS) entry which is preliminary data.</text>
</comment>
<dbReference type="Proteomes" id="UP001221898">
    <property type="component" value="Unassembled WGS sequence"/>
</dbReference>
<reference evidence="1" key="1">
    <citation type="journal article" date="2023" name="Science">
        <title>Genome structures resolve the early diversification of teleost fishes.</title>
        <authorList>
            <person name="Parey E."/>
            <person name="Louis A."/>
            <person name="Montfort J."/>
            <person name="Bouchez O."/>
            <person name="Roques C."/>
            <person name="Iampietro C."/>
            <person name="Lluch J."/>
            <person name="Castinel A."/>
            <person name="Donnadieu C."/>
            <person name="Desvignes T."/>
            <person name="Floi Bucao C."/>
            <person name="Jouanno E."/>
            <person name="Wen M."/>
            <person name="Mejri S."/>
            <person name="Dirks R."/>
            <person name="Jansen H."/>
            <person name="Henkel C."/>
            <person name="Chen W.J."/>
            <person name="Zahm M."/>
            <person name="Cabau C."/>
            <person name="Klopp C."/>
            <person name="Thompson A.W."/>
            <person name="Robinson-Rechavi M."/>
            <person name="Braasch I."/>
            <person name="Lecointre G."/>
            <person name="Bobe J."/>
            <person name="Postlethwait J.H."/>
            <person name="Berthelot C."/>
            <person name="Roest Crollius H."/>
            <person name="Guiguen Y."/>
        </authorList>
    </citation>
    <scope>NUCLEOTIDE SEQUENCE</scope>
    <source>
        <strain evidence="1">NC1722</strain>
    </source>
</reference>
<dbReference type="AlphaFoldDB" id="A0AAD7SU07"/>
<gene>
    <name evidence="1" type="ORF">AAFF_G00263960</name>
</gene>
<organism evidence="1 2">
    <name type="scientific">Aldrovandia affinis</name>
    <dbReference type="NCBI Taxonomy" id="143900"/>
    <lineage>
        <taxon>Eukaryota</taxon>
        <taxon>Metazoa</taxon>
        <taxon>Chordata</taxon>
        <taxon>Craniata</taxon>
        <taxon>Vertebrata</taxon>
        <taxon>Euteleostomi</taxon>
        <taxon>Actinopterygii</taxon>
        <taxon>Neopterygii</taxon>
        <taxon>Teleostei</taxon>
        <taxon>Notacanthiformes</taxon>
        <taxon>Halosauridae</taxon>
        <taxon>Aldrovandia</taxon>
    </lineage>
</organism>
<sequence length="127" mass="13014">MESGVGSPLAGDVPAPVLRSRRRAVTATSVPRPPAQASRGAFGGMAASLMRCWQIESLPAGTGACRSTGRVAGNGPVPASYPTFAPGYLIVGSSMVRDVAIRDGKTISPPGAKVLVVKIRTADHVFN</sequence>
<evidence type="ECO:0000313" key="1">
    <source>
        <dbReference type="EMBL" id="KAJ8408168.1"/>
    </source>
</evidence>